<keyword evidence="2" id="KW-0378">Hydrolase</keyword>
<dbReference type="AlphaFoldDB" id="A0A1H6W0T5"/>
<dbReference type="OrthoDB" id="65827at2"/>
<evidence type="ECO:0000313" key="4">
    <source>
        <dbReference type="EMBL" id="SEJ10558.1"/>
    </source>
</evidence>
<dbReference type="Proteomes" id="UP000199532">
    <property type="component" value="Unassembled WGS sequence"/>
</dbReference>
<dbReference type="SUPFAM" id="SSF55811">
    <property type="entry name" value="Nudix"/>
    <property type="match status" value="1"/>
</dbReference>
<evidence type="ECO:0000259" key="3">
    <source>
        <dbReference type="PROSITE" id="PS51462"/>
    </source>
</evidence>
<dbReference type="Gene3D" id="3.90.79.10">
    <property type="entry name" value="Nucleoside Triphosphate Pyrophosphohydrolase"/>
    <property type="match status" value="1"/>
</dbReference>
<sequence>MKVRPAVIIVHEDSVLTMRYKYGEKEVFALPGGNPDPDECLPEALRRELMEELGVTVEIGEMALCGEVLWGETRKETLHMVFSAKIDEGSPVINPLETTALEVVWVPFSELENRLMYPNVGKDIRQYLKGSLKSAYIGVIDQPYAK</sequence>
<keyword evidence="5" id="KW-1185">Reference proteome</keyword>
<dbReference type="RefSeq" id="WP_090336795.1">
    <property type="nucleotide sequence ID" value="NZ_FNXY01000005.1"/>
</dbReference>
<reference evidence="4 5" key="1">
    <citation type="submission" date="2016-10" db="EMBL/GenBank/DDBJ databases">
        <authorList>
            <person name="de Groot N.N."/>
        </authorList>
    </citation>
    <scope>NUCLEOTIDE SEQUENCE [LARGE SCALE GENOMIC DNA]</scope>
    <source>
        <strain evidence="4 5">DSM 19938</strain>
    </source>
</reference>
<dbReference type="InterPro" id="IPR020084">
    <property type="entry name" value="NUDIX_hydrolase_CS"/>
</dbReference>
<evidence type="ECO:0000313" key="5">
    <source>
        <dbReference type="Proteomes" id="UP000199532"/>
    </source>
</evidence>
<comment type="cofactor">
    <cofactor evidence="1">
        <name>Mg(2+)</name>
        <dbReference type="ChEBI" id="CHEBI:18420"/>
    </cofactor>
</comment>
<evidence type="ECO:0000256" key="2">
    <source>
        <dbReference type="ARBA" id="ARBA00022801"/>
    </source>
</evidence>
<dbReference type="InterPro" id="IPR015797">
    <property type="entry name" value="NUDIX_hydrolase-like_dom_sf"/>
</dbReference>
<dbReference type="Pfam" id="PF00293">
    <property type="entry name" value="NUDIX"/>
    <property type="match status" value="1"/>
</dbReference>
<evidence type="ECO:0000256" key="1">
    <source>
        <dbReference type="ARBA" id="ARBA00001946"/>
    </source>
</evidence>
<proteinExistence type="predicted"/>
<organism evidence="4 5">
    <name type="scientific">Dyadobacter koreensis</name>
    <dbReference type="NCBI Taxonomy" id="408657"/>
    <lineage>
        <taxon>Bacteria</taxon>
        <taxon>Pseudomonadati</taxon>
        <taxon>Bacteroidota</taxon>
        <taxon>Cytophagia</taxon>
        <taxon>Cytophagales</taxon>
        <taxon>Spirosomataceae</taxon>
        <taxon>Dyadobacter</taxon>
    </lineage>
</organism>
<accession>A0A1H6W0T5</accession>
<dbReference type="PANTHER" id="PTHR43046:SF14">
    <property type="entry name" value="MUTT_NUDIX FAMILY PROTEIN"/>
    <property type="match status" value="1"/>
</dbReference>
<dbReference type="PROSITE" id="PS51462">
    <property type="entry name" value="NUDIX"/>
    <property type="match status" value="1"/>
</dbReference>
<dbReference type="PANTHER" id="PTHR43046">
    <property type="entry name" value="GDP-MANNOSE MANNOSYL HYDROLASE"/>
    <property type="match status" value="1"/>
</dbReference>
<dbReference type="EMBL" id="FNXY01000005">
    <property type="protein sequence ID" value="SEJ10558.1"/>
    <property type="molecule type" value="Genomic_DNA"/>
</dbReference>
<dbReference type="STRING" id="408657.SAMN04487995_3237"/>
<gene>
    <name evidence="4" type="ORF">SAMN04487995_3237</name>
</gene>
<name>A0A1H6W0T5_9BACT</name>
<dbReference type="InterPro" id="IPR000086">
    <property type="entry name" value="NUDIX_hydrolase_dom"/>
</dbReference>
<dbReference type="PROSITE" id="PS00893">
    <property type="entry name" value="NUDIX_BOX"/>
    <property type="match status" value="1"/>
</dbReference>
<dbReference type="GO" id="GO:0016787">
    <property type="term" value="F:hydrolase activity"/>
    <property type="evidence" value="ECO:0007669"/>
    <property type="project" value="UniProtKB-KW"/>
</dbReference>
<protein>
    <submittedName>
        <fullName evidence="4">ADP-ribose pyrophosphatase YjhB, NUDIX family</fullName>
    </submittedName>
</protein>
<feature type="domain" description="Nudix hydrolase" evidence="3">
    <location>
        <begin position="1"/>
        <end position="128"/>
    </location>
</feature>